<feature type="domain" description="GST N-terminal" evidence="2">
    <location>
        <begin position="18"/>
        <end position="96"/>
    </location>
</feature>
<proteinExistence type="evidence at transcript level"/>
<evidence type="ECO:0000313" key="3">
    <source>
        <dbReference type="EMBL" id="APX61042.1"/>
    </source>
</evidence>
<dbReference type="AlphaFoldDB" id="A0A1P8PEV7"/>
<sequence>MSEIHLSTGSQEPPRVEGLLRVYSNKFCPFAQRVLLVLKAKEIPHDIVNINIFNKPEWYFNIHLEGKVPALLDGSKIIIESLDICEYIEETYPERPLYPSDPETKNKDKELIQKIGPASSLYLKCCFTKDEKTSAEEWVKLKHL</sequence>
<evidence type="ECO:0000256" key="1">
    <source>
        <dbReference type="ARBA" id="ARBA00011067"/>
    </source>
</evidence>
<name>A0A1P8PEV7_LEPDE</name>
<comment type="similarity">
    <text evidence="1">Belongs to the GST superfamily. Omega family.</text>
</comment>
<keyword evidence="3" id="KW-0808">Transferase</keyword>
<dbReference type="InterPro" id="IPR050983">
    <property type="entry name" value="GST_Omega/HSP26"/>
</dbReference>
<dbReference type="EMBL" id="KU522323">
    <property type="protein sequence ID" value="APX61042.1"/>
    <property type="molecule type" value="mRNA"/>
</dbReference>
<organism evidence="3">
    <name type="scientific">Leptinotarsa decemlineata</name>
    <name type="common">Colorado potato beetle</name>
    <name type="synonym">Doryphora decemlineata</name>
    <dbReference type="NCBI Taxonomy" id="7539"/>
    <lineage>
        <taxon>Eukaryota</taxon>
        <taxon>Metazoa</taxon>
        <taxon>Ecdysozoa</taxon>
        <taxon>Arthropoda</taxon>
        <taxon>Hexapoda</taxon>
        <taxon>Insecta</taxon>
        <taxon>Pterygota</taxon>
        <taxon>Neoptera</taxon>
        <taxon>Endopterygota</taxon>
        <taxon>Coleoptera</taxon>
        <taxon>Polyphaga</taxon>
        <taxon>Cucujiformia</taxon>
        <taxon>Chrysomeloidea</taxon>
        <taxon>Chrysomelidae</taxon>
        <taxon>Chrysomelinae</taxon>
        <taxon>Doryphorini</taxon>
        <taxon>Leptinotarsa</taxon>
    </lineage>
</organism>
<dbReference type="PANTHER" id="PTHR43968:SF6">
    <property type="entry name" value="GLUTATHIONE S-TRANSFERASE OMEGA"/>
    <property type="match status" value="1"/>
</dbReference>
<dbReference type="OrthoDB" id="4951845at2759"/>
<dbReference type="SFLD" id="SFLDS00019">
    <property type="entry name" value="Glutathione_Transferase_(cytos"/>
    <property type="match status" value="1"/>
</dbReference>
<dbReference type="GO" id="GO:0005737">
    <property type="term" value="C:cytoplasm"/>
    <property type="evidence" value="ECO:0007669"/>
    <property type="project" value="InterPro"/>
</dbReference>
<dbReference type="Pfam" id="PF13417">
    <property type="entry name" value="GST_N_3"/>
    <property type="match status" value="1"/>
</dbReference>
<dbReference type="FunFam" id="3.40.30.10:FF:000123">
    <property type="entry name" value="Glutathione transferase o1"/>
    <property type="match status" value="1"/>
</dbReference>
<evidence type="ECO:0000259" key="2">
    <source>
        <dbReference type="PROSITE" id="PS50404"/>
    </source>
</evidence>
<dbReference type="InterPro" id="IPR036249">
    <property type="entry name" value="Thioredoxin-like_sf"/>
</dbReference>
<dbReference type="InterPro" id="IPR040079">
    <property type="entry name" value="Glutathione_S-Trfase"/>
</dbReference>
<dbReference type="SFLD" id="SFLDG00358">
    <property type="entry name" value="Main_(cytGST)"/>
    <property type="match status" value="1"/>
</dbReference>
<dbReference type="Gene3D" id="3.40.30.10">
    <property type="entry name" value="Glutaredoxin"/>
    <property type="match status" value="1"/>
</dbReference>
<reference evidence="3" key="1">
    <citation type="journal article" date="2016" name="Pestic. Biochem. Physiol.">
        <title>Identification of glutathione S-transferase genes in Leptinotarsa decemlineata and their expression patterns under stress of three insecticides.</title>
        <authorList>
            <person name="Han J.B."/>
            <person name="Li G.Q."/>
            <person name="Wan P.J."/>
            <person name="Zhu T.T."/>
            <person name="Meng Q.W."/>
        </authorList>
    </citation>
    <scope>NUCLEOTIDE SEQUENCE</scope>
</reference>
<dbReference type="PROSITE" id="PS50404">
    <property type="entry name" value="GST_NTER"/>
    <property type="match status" value="1"/>
</dbReference>
<protein>
    <submittedName>
        <fullName evidence="3">Putative glutathione S-transferase omega class member 3b</fullName>
    </submittedName>
</protein>
<dbReference type="InterPro" id="IPR005442">
    <property type="entry name" value="GST_omega"/>
</dbReference>
<dbReference type="GO" id="GO:0004364">
    <property type="term" value="F:glutathione transferase activity"/>
    <property type="evidence" value="ECO:0007669"/>
    <property type="project" value="InterPro"/>
</dbReference>
<dbReference type="GO" id="GO:0045174">
    <property type="term" value="F:glutathione dehydrogenase (ascorbate) activity"/>
    <property type="evidence" value="ECO:0007669"/>
    <property type="project" value="TreeGrafter"/>
</dbReference>
<dbReference type="PRINTS" id="PR01625">
    <property type="entry name" value="GSTRNSFRASEO"/>
</dbReference>
<reference evidence="3" key="2">
    <citation type="submission" date="2016-01" db="EMBL/GenBank/DDBJ databases">
        <authorList>
            <person name="Oliw E.H."/>
        </authorList>
    </citation>
    <scope>NUCLEOTIDE SEQUENCE</scope>
</reference>
<dbReference type="SUPFAM" id="SSF52833">
    <property type="entry name" value="Thioredoxin-like"/>
    <property type="match status" value="1"/>
</dbReference>
<dbReference type="GO" id="GO:0006749">
    <property type="term" value="P:glutathione metabolic process"/>
    <property type="evidence" value="ECO:0007669"/>
    <property type="project" value="TreeGrafter"/>
</dbReference>
<dbReference type="InterPro" id="IPR004045">
    <property type="entry name" value="Glutathione_S-Trfase_N"/>
</dbReference>
<accession>A0A1P8PEV7</accession>
<dbReference type="PANTHER" id="PTHR43968">
    <property type="match status" value="1"/>
</dbReference>